<keyword evidence="3" id="KW-0732">Signal</keyword>
<dbReference type="InterPro" id="IPR052558">
    <property type="entry name" value="Siderophore_Hydrolase_D"/>
</dbReference>
<reference evidence="5" key="1">
    <citation type="submission" date="2016-10" db="EMBL/GenBank/DDBJ databases">
        <authorList>
            <person name="Varghese N."/>
            <person name="Submissions S."/>
        </authorList>
    </citation>
    <scope>NUCLEOTIDE SEQUENCE [LARGE SCALE GENOMIC DNA]</scope>
    <source>
        <strain evidence="5">ATCC 700689</strain>
    </source>
</reference>
<dbReference type="SUPFAM" id="SSF53474">
    <property type="entry name" value="alpha/beta-Hydrolases"/>
    <property type="match status" value="1"/>
</dbReference>
<evidence type="ECO:0008006" key="6">
    <source>
        <dbReference type="Google" id="ProtNLM"/>
    </source>
</evidence>
<evidence type="ECO:0000256" key="2">
    <source>
        <dbReference type="ARBA" id="ARBA00022801"/>
    </source>
</evidence>
<gene>
    <name evidence="4" type="ORF">SAMN05216605_101488</name>
</gene>
<comment type="similarity">
    <text evidence="1">Belongs to the esterase D family.</text>
</comment>
<dbReference type="GO" id="GO:0016788">
    <property type="term" value="F:hydrolase activity, acting on ester bonds"/>
    <property type="evidence" value="ECO:0007669"/>
    <property type="project" value="TreeGrafter"/>
</dbReference>
<keyword evidence="2" id="KW-0378">Hydrolase</keyword>
<evidence type="ECO:0000313" key="4">
    <source>
        <dbReference type="EMBL" id="SDG23724.1"/>
    </source>
</evidence>
<dbReference type="AlphaFoldDB" id="A0A1G7SLH9"/>
<dbReference type="Proteomes" id="UP000182894">
    <property type="component" value="Unassembled WGS sequence"/>
</dbReference>
<dbReference type="PANTHER" id="PTHR40841:SF2">
    <property type="entry name" value="SIDEROPHORE-DEGRADING ESTERASE (EUROFUNG)"/>
    <property type="match status" value="1"/>
</dbReference>
<organism evidence="4 5">
    <name type="scientific">Pseudomonas abietaniphila</name>
    <dbReference type="NCBI Taxonomy" id="89065"/>
    <lineage>
        <taxon>Bacteria</taxon>
        <taxon>Pseudomonadati</taxon>
        <taxon>Pseudomonadota</taxon>
        <taxon>Gammaproteobacteria</taxon>
        <taxon>Pseudomonadales</taxon>
        <taxon>Pseudomonadaceae</taxon>
        <taxon>Pseudomonas</taxon>
    </lineage>
</organism>
<sequence>MNWKQTLTVVLLSVLPFLASADNQEKPTLAATGSAHYRFERLTIDSPDGQRHYRLDIGIPRNPAPAIGYPVMYLLDGNNVLAELQDSWLGELDAGSPPLLVMIGYDIEDTYEGEQRTRDYTGATSKAFLELIESTIKPQIQARYATDLTRQTLWGHSFGGLFVLSALLERPDAFQTWIAASASLWYQPITFDHGMALGKFPEGTTRTVRLVRGEREGKPPIAQFDGGSPERRKAMQAVPSDANRLLAEHLATLPGTEASYEQFNGRNHGQMFSTALHLGLRRAAGLRERP</sequence>
<protein>
    <recommendedName>
        <fullName evidence="6">Esterase</fullName>
    </recommendedName>
</protein>
<evidence type="ECO:0000256" key="1">
    <source>
        <dbReference type="ARBA" id="ARBA00005622"/>
    </source>
</evidence>
<dbReference type="Pfam" id="PF00756">
    <property type="entry name" value="Esterase"/>
    <property type="match status" value="1"/>
</dbReference>
<accession>A0A1G7SLH9</accession>
<feature type="chain" id="PRO_5010343267" description="Esterase" evidence="3">
    <location>
        <begin position="22"/>
        <end position="290"/>
    </location>
</feature>
<dbReference type="InterPro" id="IPR029058">
    <property type="entry name" value="AB_hydrolase_fold"/>
</dbReference>
<dbReference type="EMBL" id="FNCO01000001">
    <property type="protein sequence ID" value="SDG23724.1"/>
    <property type="molecule type" value="Genomic_DNA"/>
</dbReference>
<dbReference type="PANTHER" id="PTHR40841">
    <property type="entry name" value="SIDEROPHORE TRIACETYLFUSARININE C ESTERASE"/>
    <property type="match status" value="1"/>
</dbReference>
<feature type="signal peptide" evidence="3">
    <location>
        <begin position="1"/>
        <end position="21"/>
    </location>
</feature>
<keyword evidence="5" id="KW-1185">Reference proteome</keyword>
<proteinExistence type="inferred from homology"/>
<dbReference type="InterPro" id="IPR000801">
    <property type="entry name" value="Esterase-like"/>
</dbReference>
<name>A0A1G7SLH9_9PSED</name>
<evidence type="ECO:0000313" key="5">
    <source>
        <dbReference type="Proteomes" id="UP000182894"/>
    </source>
</evidence>
<dbReference type="Gene3D" id="3.40.50.1820">
    <property type="entry name" value="alpha/beta hydrolase"/>
    <property type="match status" value="1"/>
</dbReference>
<dbReference type="RefSeq" id="WP_074749829.1">
    <property type="nucleotide sequence ID" value="NZ_FNCO01000001.1"/>
</dbReference>
<dbReference type="STRING" id="89065.SAMN05216605_101488"/>
<evidence type="ECO:0000256" key="3">
    <source>
        <dbReference type="SAM" id="SignalP"/>
    </source>
</evidence>